<dbReference type="GO" id="GO:0031966">
    <property type="term" value="C:mitochondrial membrane"/>
    <property type="evidence" value="ECO:0007669"/>
    <property type="project" value="TreeGrafter"/>
</dbReference>
<feature type="domain" description="GPAT/DHAPAT C-terminal" evidence="2">
    <location>
        <begin position="36"/>
        <end position="78"/>
    </location>
</feature>
<feature type="non-terminal residue" evidence="3">
    <location>
        <position position="1"/>
    </location>
</feature>
<feature type="region of interest" description="Disordered" evidence="1">
    <location>
        <begin position="398"/>
        <end position="423"/>
    </location>
</feature>
<feature type="compositionally biased region" description="Low complexity" evidence="1">
    <location>
        <begin position="409"/>
        <end position="422"/>
    </location>
</feature>
<name>A0A212FJE2_DANPL</name>
<comment type="caution">
    <text evidence="3">The sequence shown here is derived from an EMBL/GenBank/DDBJ whole genome shotgun (WGS) entry which is preliminary data.</text>
</comment>
<dbReference type="PANTHER" id="PTHR12563">
    <property type="entry name" value="GLYCEROL-3-PHOSPHATE ACYLTRANSFERASE"/>
    <property type="match status" value="1"/>
</dbReference>
<accession>A0A212FJE2</accession>
<protein>
    <submittedName>
        <fullName evidence="3">Glycerol-3-phosphate acyltransferase</fullName>
    </submittedName>
</protein>
<evidence type="ECO:0000313" key="4">
    <source>
        <dbReference type="Proteomes" id="UP000007151"/>
    </source>
</evidence>
<organism evidence="3 4">
    <name type="scientific">Danaus plexippus plexippus</name>
    <dbReference type="NCBI Taxonomy" id="278856"/>
    <lineage>
        <taxon>Eukaryota</taxon>
        <taxon>Metazoa</taxon>
        <taxon>Ecdysozoa</taxon>
        <taxon>Arthropoda</taxon>
        <taxon>Hexapoda</taxon>
        <taxon>Insecta</taxon>
        <taxon>Pterygota</taxon>
        <taxon>Neoptera</taxon>
        <taxon>Endopterygota</taxon>
        <taxon>Lepidoptera</taxon>
        <taxon>Glossata</taxon>
        <taxon>Ditrysia</taxon>
        <taxon>Papilionoidea</taxon>
        <taxon>Nymphalidae</taxon>
        <taxon>Danainae</taxon>
        <taxon>Danaini</taxon>
        <taxon>Danaina</taxon>
        <taxon>Danaus</taxon>
        <taxon>Danaus</taxon>
    </lineage>
</organism>
<dbReference type="GO" id="GO:0008654">
    <property type="term" value="P:phospholipid biosynthetic process"/>
    <property type="evidence" value="ECO:0007669"/>
    <property type="project" value="TreeGrafter"/>
</dbReference>
<sequence length="502" mass="52710">GILSVIMDAYLDGTIDDALLVPVTLNYDKLVDGNFVREQLGMPKQMETFWSALRGIWMTLNTNHGSIRVDFNQPISLKAPQFISFKDGKLGVNFGGYHAGVGIGGLLGGSGGAGGLYAEAGTPSGQAARAGLGGVVSEHGGSSGGLYAGATAGGNIRAQAGLAGGVTAEKSAGGGFASAQAGPNHATSGLGGETTLEGSSGFSFSSNKEILKPVYSNKNFETGFKFNAVNEVKPLSGVDISKEVHLQQNEQPVIVKEVFVPQKTKYVEKEIIHTHHKPHRHHFRKTAFLGGYIGNQGDVVAPASSVIHKTVEPSIQKRIDVETETAVHSGAGAAIDGSANGGGNIAYRKEVSIQKSPTFFADIFNIPISALKAVGDFLGNTAANTNISVQKSASVQAESDEISLKHDPLSSPSPSSYESSASHIKVETPSASQIIGDIFAIPINTLGAVNKFLENNVAGRKNVQVNEDGTIERRVRLGPHARRRANKHVVIVQEQGPEEKTK</sequence>
<proteinExistence type="predicted"/>
<dbReference type="STRING" id="278856.A0A212FJE2"/>
<reference evidence="3 4" key="1">
    <citation type="journal article" date="2011" name="Cell">
        <title>The monarch butterfly genome yields insights into long-distance migration.</title>
        <authorList>
            <person name="Zhan S."/>
            <person name="Merlin C."/>
            <person name="Boore J.L."/>
            <person name="Reppert S.M."/>
        </authorList>
    </citation>
    <scope>NUCLEOTIDE SEQUENCE [LARGE SCALE GENOMIC DNA]</scope>
    <source>
        <strain evidence="3">F-2</strain>
    </source>
</reference>
<keyword evidence="4" id="KW-1185">Reference proteome</keyword>
<dbReference type="EMBL" id="AGBW02008276">
    <property type="protein sequence ID" value="OWR53851.1"/>
    <property type="molecule type" value="Genomic_DNA"/>
</dbReference>
<dbReference type="GO" id="GO:0006072">
    <property type="term" value="P:glycerol-3-phosphate metabolic process"/>
    <property type="evidence" value="ECO:0007669"/>
    <property type="project" value="TreeGrafter"/>
</dbReference>
<evidence type="ECO:0000313" key="3">
    <source>
        <dbReference type="EMBL" id="OWR53851.1"/>
    </source>
</evidence>
<keyword evidence="3" id="KW-0012">Acyltransferase</keyword>
<gene>
    <name evidence="3" type="ORF">KGM_209219B</name>
</gene>
<dbReference type="eggNOG" id="KOG3729">
    <property type="taxonomic scope" value="Eukaryota"/>
</dbReference>
<dbReference type="GO" id="GO:0019432">
    <property type="term" value="P:triglyceride biosynthetic process"/>
    <property type="evidence" value="ECO:0007669"/>
    <property type="project" value="TreeGrafter"/>
</dbReference>
<dbReference type="KEGG" id="dpl:KGM_209219B"/>
<dbReference type="PANTHER" id="PTHR12563:SF23">
    <property type="entry name" value="BCDNA.GH07066"/>
    <property type="match status" value="1"/>
</dbReference>
<dbReference type="InterPro" id="IPR022284">
    <property type="entry name" value="GPAT/DHAPAT"/>
</dbReference>
<evidence type="ECO:0000259" key="2">
    <source>
        <dbReference type="Pfam" id="PF19277"/>
    </source>
</evidence>
<dbReference type="InterPro" id="IPR045520">
    <property type="entry name" value="GPAT/DHAPAT_C"/>
</dbReference>
<dbReference type="InParanoid" id="A0A212FJE2"/>
<dbReference type="Proteomes" id="UP000007151">
    <property type="component" value="Unassembled WGS sequence"/>
</dbReference>
<dbReference type="Pfam" id="PF19277">
    <property type="entry name" value="GPAT_C"/>
    <property type="match status" value="1"/>
</dbReference>
<dbReference type="GO" id="GO:0006631">
    <property type="term" value="P:fatty acid metabolic process"/>
    <property type="evidence" value="ECO:0007669"/>
    <property type="project" value="TreeGrafter"/>
</dbReference>
<keyword evidence="3" id="KW-0808">Transferase</keyword>
<dbReference type="AlphaFoldDB" id="A0A212FJE2"/>
<evidence type="ECO:0000256" key="1">
    <source>
        <dbReference type="SAM" id="MobiDB-lite"/>
    </source>
</evidence>
<dbReference type="GO" id="GO:0004366">
    <property type="term" value="F:glycerol-3-phosphate O-acyltransferase activity"/>
    <property type="evidence" value="ECO:0007669"/>
    <property type="project" value="TreeGrafter"/>
</dbReference>